<dbReference type="EMBL" id="CP066167">
    <property type="protein sequence ID" value="QQD17030.1"/>
    <property type="molecule type" value="Genomic_DNA"/>
</dbReference>
<protein>
    <recommendedName>
        <fullName evidence="6">Peptidyl-prolyl cis-trans isomerase</fullName>
        <ecNumber evidence="6">5.2.1.8</ecNumber>
    </recommendedName>
</protein>
<keyword evidence="3 5" id="KW-0697">Rotamase</keyword>
<dbReference type="KEGG" id="snan:I6N98_11665"/>
<comment type="similarity">
    <text evidence="2 6">Belongs to the FKBP-type PPIase family.</text>
</comment>
<evidence type="ECO:0000256" key="5">
    <source>
        <dbReference type="PROSITE-ProRule" id="PRU00277"/>
    </source>
</evidence>
<evidence type="ECO:0000256" key="6">
    <source>
        <dbReference type="RuleBase" id="RU003915"/>
    </source>
</evidence>
<organism evidence="8 9">
    <name type="scientific">Spongiibacter nanhainus</name>
    <dbReference type="NCBI Taxonomy" id="2794344"/>
    <lineage>
        <taxon>Bacteria</taxon>
        <taxon>Pseudomonadati</taxon>
        <taxon>Pseudomonadota</taxon>
        <taxon>Gammaproteobacteria</taxon>
        <taxon>Cellvibrionales</taxon>
        <taxon>Spongiibacteraceae</taxon>
        <taxon>Spongiibacter</taxon>
    </lineage>
</organism>
<sequence length="156" mass="16553">MTDCAIGPDTQITLHFALKLDDGSEVDSTFSRAPATFSFGDGSLLPGVEAKLVGMTPGAKATLRLMPEDAFGQRNPNNIQRFARSDFAADLELEEGLMLSFADAAQSELPGVVASFDAEHVEVDFNHPLAGRELDFVVEIIDVKVQGEVAKPGSGG</sequence>
<feature type="domain" description="PPIase FKBP-type" evidence="7">
    <location>
        <begin position="9"/>
        <end position="95"/>
    </location>
</feature>
<evidence type="ECO:0000256" key="1">
    <source>
        <dbReference type="ARBA" id="ARBA00000971"/>
    </source>
</evidence>
<name>A0A7T4UQ67_9GAMM</name>
<dbReference type="SUPFAM" id="SSF54534">
    <property type="entry name" value="FKBP-like"/>
    <property type="match status" value="1"/>
</dbReference>
<dbReference type="Proteomes" id="UP000596063">
    <property type="component" value="Chromosome"/>
</dbReference>
<dbReference type="NCBIfam" id="NF011676">
    <property type="entry name" value="PRK15095.1"/>
    <property type="match status" value="1"/>
</dbReference>
<evidence type="ECO:0000313" key="9">
    <source>
        <dbReference type="Proteomes" id="UP000596063"/>
    </source>
</evidence>
<dbReference type="Gene3D" id="3.10.50.40">
    <property type="match status" value="1"/>
</dbReference>
<gene>
    <name evidence="8" type="primary">fkpB</name>
    <name evidence="8" type="ORF">I6N98_11665</name>
</gene>
<evidence type="ECO:0000259" key="7">
    <source>
        <dbReference type="PROSITE" id="PS50059"/>
    </source>
</evidence>
<dbReference type="InterPro" id="IPR048261">
    <property type="entry name" value="SlpA/SlyD-like_ins_sf"/>
</dbReference>
<evidence type="ECO:0000313" key="8">
    <source>
        <dbReference type="EMBL" id="QQD17030.1"/>
    </source>
</evidence>
<accession>A0A7T4UQ67</accession>
<dbReference type="RefSeq" id="WP_198568532.1">
    <property type="nucleotide sequence ID" value="NZ_CP066167.1"/>
</dbReference>
<dbReference type="PANTHER" id="PTHR47861:SF4">
    <property type="entry name" value="FKBP-TYPE 16 KDA PEPTIDYL-PROLYL CIS-TRANS ISOMERASE"/>
    <property type="match status" value="1"/>
</dbReference>
<reference evidence="8 9" key="1">
    <citation type="submission" date="2020-12" db="EMBL/GenBank/DDBJ databases">
        <authorList>
            <person name="Shan Y."/>
        </authorList>
    </citation>
    <scope>NUCLEOTIDE SEQUENCE [LARGE SCALE GENOMIC DNA]</scope>
    <source>
        <strain evidence="9">csc3.9</strain>
    </source>
</reference>
<dbReference type="Gene3D" id="2.40.10.330">
    <property type="match status" value="1"/>
</dbReference>
<dbReference type="GO" id="GO:0003755">
    <property type="term" value="F:peptidyl-prolyl cis-trans isomerase activity"/>
    <property type="evidence" value="ECO:0007669"/>
    <property type="project" value="UniProtKB-UniRule"/>
</dbReference>
<dbReference type="InterPro" id="IPR046357">
    <property type="entry name" value="PPIase_dom_sf"/>
</dbReference>
<dbReference type="EC" id="5.2.1.8" evidence="6"/>
<comment type="catalytic activity">
    <reaction evidence="1 5 6">
        <text>[protein]-peptidylproline (omega=180) = [protein]-peptidylproline (omega=0)</text>
        <dbReference type="Rhea" id="RHEA:16237"/>
        <dbReference type="Rhea" id="RHEA-COMP:10747"/>
        <dbReference type="Rhea" id="RHEA-COMP:10748"/>
        <dbReference type="ChEBI" id="CHEBI:83833"/>
        <dbReference type="ChEBI" id="CHEBI:83834"/>
        <dbReference type="EC" id="5.2.1.8"/>
    </reaction>
</comment>
<keyword evidence="9" id="KW-1185">Reference proteome</keyword>
<dbReference type="PANTHER" id="PTHR47861">
    <property type="entry name" value="FKBP-TYPE PEPTIDYL-PROLYL CIS-TRANS ISOMERASE SLYD"/>
    <property type="match status" value="1"/>
</dbReference>
<evidence type="ECO:0000256" key="3">
    <source>
        <dbReference type="ARBA" id="ARBA00023110"/>
    </source>
</evidence>
<dbReference type="AlphaFoldDB" id="A0A7T4UQ67"/>
<keyword evidence="4 5" id="KW-0413">Isomerase</keyword>
<dbReference type="InterPro" id="IPR001179">
    <property type="entry name" value="PPIase_FKBP_dom"/>
</dbReference>
<dbReference type="Pfam" id="PF00254">
    <property type="entry name" value="FKBP_C"/>
    <property type="match status" value="1"/>
</dbReference>
<proteinExistence type="inferred from homology"/>
<evidence type="ECO:0000256" key="2">
    <source>
        <dbReference type="ARBA" id="ARBA00006577"/>
    </source>
</evidence>
<evidence type="ECO:0000256" key="4">
    <source>
        <dbReference type="ARBA" id="ARBA00023235"/>
    </source>
</evidence>
<dbReference type="PROSITE" id="PS50059">
    <property type="entry name" value="FKBP_PPIASE"/>
    <property type="match status" value="1"/>
</dbReference>